<evidence type="ECO:0000313" key="2">
    <source>
        <dbReference type="Proteomes" id="UP001139516"/>
    </source>
</evidence>
<sequence>MTTPAQALVDGQDVDKAKLRALLSELLNADSALSSRVTATETELGNVAITALPAGAGTRLASPAAGATLLDLLVGAVALNDLLLRLIGNGASTLAFTDAVGRAVFSASQDEMLGGPLLVTRAPGGGARLSTTDLLTALDILTDGIVLPGGARIRQVPDGADLAFAITDAVGRVWFGVGPAGVVTAAP</sequence>
<dbReference type="EMBL" id="JALPRX010000135">
    <property type="protein sequence ID" value="MCK8787618.1"/>
    <property type="molecule type" value="Genomic_DNA"/>
</dbReference>
<gene>
    <name evidence="1" type="ORF">M0638_24945</name>
</gene>
<dbReference type="Proteomes" id="UP001139516">
    <property type="component" value="Unassembled WGS sequence"/>
</dbReference>
<evidence type="ECO:0000313" key="1">
    <source>
        <dbReference type="EMBL" id="MCK8787618.1"/>
    </source>
</evidence>
<protein>
    <submittedName>
        <fullName evidence="1">Uncharacterized protein</fullName>
    </submittedName>
</protein>
<comment type="caution">
    <text evidence="1">The sequence shown here is derived from an EMBL/GenBank/DDBJ whole genome shotgun (WGS) entry which is preliminary data.</text>
</comment>
<reference evidence="1" key="1">
    <citation type="submission" date="2022-04" db="EMBL/GenBank/DDBJ databases">
        <title>Roseomonas acroporae sp. nov., isolated from coral Acropora digitifera.</title>
        <authorList>
            <person name="Sun H."/>
        </authorList>
    </citation>
    <scope>NUCLEOTIDE SEQUENCE</scope>
    <source>
        <strain evidence="1">NAR14</strain>
    </source>
</reference>
<dbReference type="RefSeq" id="WP_248669668.1">
    <property type="nucleotide sequence ID" value="NZ_JALPRX010000135.1"/>
</dbReference>
<keyword evidence="2" id="KW-1185">Reference proteome</keyword>
<organism evidence="1 2">
    <name type="scientific">Roseomonas acroporae</name>
    <dbReference type="NCBI Taxonomy" id="2937791"/>
    <lineage>
        <taxon>Bacteria</taxon>
        <taxon>Pseudomonadati</taxon>
        <taxon>Pseudomonadota</taxon>
        <taxon>Alphaproteobacteria</taxon>
        <taxon>Acetobacterales</taxon>
        <taxon>Roseomonadaceae</taxon>
        <taxon>Roseomonas</taxon>
    </lineage>
</organism>
<proteinExistence type="predicted"/>
<name>A0A9X2BWB8_9PROT</name>
<accession>A0A9X2BWB8</accession>
<dbReference type="AlphaFoldDB" id="A0A9X2BWB8"/>